<reference evidence="4 5" key="1">
    <citation type="submission" date="2024-10" db="EMBL/GenBank/DDBJ databases">
        <title>Updated reference genomes for cyclostephanoid diatoms.</title>
        <authorList>
            <person name="Roberts W.R."/>
            <person name="Alverson A.J."/>
        </authorList>
    </citation>
    <scope>NUCLEOTIDE SEQUENCE [LARGE SCALE GENOMIC DNA]</scope>
    <source>
        <strain evidence="4 5">AJA228-03</strain>
    </source>
</reference>
<dbReference type="SMART" id="SM00248">
    <property type="entry name" value="ANK"/>
    <property type="match status" value="7"/>
</dbReference>
<feature type="compositionally biased region" description="Basic residues" evidence="2">
    <location>
        <begin position="215"/>
        <end position="224"/>
    </location>
</feature>
<feature type="compositionally biased region" description="Polar residues" evidence="2">
    <location>
        <begin position="272"/>
        <end position="284"/>
    </location>
</feature>
<feature type="region of interest" description="Disordered" evidence="2">
    <location>
        <begin position="138"/>
        <end position="203"/>
    </location>
</feature>
<dbReference type="PROSITE" id="PS50011">
    <property type="entry name" value="PROTEIN_KINASE_DOM"/>
    <property type="match status" value="1"/>
</dbReference>
<dbReference type="Gene3D" id="1.10.510.10">
    <property type="entry name" value="Transferase(Phosphotransferase) domain 1"/>
    <property type="match status" value="2"/>
</dbReference>
<dbReference type="SUPFAM" id="SSF48403">
    <property type="entry name" value="Ankyrin repeat"/>
    <property type="match status" value="1"/>
</dbReference>
<dbReference type="PROSITE" id="PS50088">
    <property type="entry name" value="ANK_REPEAT"/>
    <property type="match status" value="1"/>
</dbReference>
<evidence type="ECO:0000256" key="2">
    <source>
        <dbReference type="SAM" id="MobiDB-lite"/>
    </source>
</evidence>
<dbReference type="SUPFAM" id="SSF56112">
    <property type="entry name" value="Protein kinase-like (PK-like)"/>
    <property type="match status" value="1"/>
</dbReference>
<organism evidence="4 5">
    <name type="scientific">Cyclostephanos tholiformis</name>
    <dbReference type="NCBI Taxonomy" id="382380"/>
    <lineage>
        <taxon>Eukaryota</taxon>
        <taxon>Sar</taxon>
        <taxon>Stramenopiles</taxon>
        <taxon>Ochrophyta</taxon>
        <taxon>Bacillariophyta</taxon>
        <taxon>Coscinodiscophyceae</taxon>
        <taxon>Thalassiosirophycidae</taxon>
        <taxon>Stephanodiscales</taxon>
        <taxon>Stephanodiscaceae</taxon>
        <taxon>Cyclostephanos</taxon>
    </lineage>
</organism>
<dbReference type="SMART" id="SM00220">
    <property type="entry name" value="S_TKc"/>
    <property type="match status" value="1"/>
</dbReference>
<protein>
    <recommendedName>
        <fullName evidence="3">Protein kinase domain-containing protein</fullName>
    </recommendedName>
</protein>
<dbReference type="InterPro" id="IPR036770">
    <property type="entry name" value="Ankyrin_rpt-contain_sf"/>
</dbReference>
<feature type="compositionally biased region" description="Acidic residues" evidence="2">
    <location>
        <begin position="295"/>
        <end position="307"/>
    </location>
</feature>
<feature type="region of interest" description="Disordered" evidence="2">
    <location>
        <begin position="270"/>
        <end position="308"/>
    </location>
</feature>
<keyword evidence="1" id="KW-0040">ANK repeat</keyword>
<dbReference type="InterPro" id="IPR000719">
    <property type="entry name" value="Prot_kinase_dom"/>
</dbReference>
<dbReference type="Gene3D" id="1.25.40.20">
    <property type="entry name" value="Ankyrin repeat-containing domain"/>
    <property type="match status" value="1"/>
</dbReference>
<evidence type="ECO:0000256" key="1">
    <source>
        <dbReference type="PROSITE-ProRule" id="PRU00023"/>
    </source>
</evidence>
<feature type="repeat" description="ANK" evidence="1">
    <location>
        <begin position="854"/>
        <end position="881"/>
    </location>
</feature>
<feature type="compositionally biased region" description="Polar residues" evidence="2">
    <location>
        <begin position="2190"/>
        <end position="2199"/>
    </location>
</feature>
<dbReference type="Proteomes" id="UP001530377">
    <property type="component" value="Unassembled WGS sequence"/>
</dbReference>
<feature type="region of interest" description="Disordered" evidence="2">
    <location>
        <begin position="2190"/>
        <end position="2212"/>
    </location>
</feature>
<name>A0ABD3SGD4_9STRA</name>
<evidence type="ECO:0000259" key="3">
    <source>
        <dbReference type="PROSITE" id="PS50011"/>
    </source>
</evidence>
<accession>A0ABD3SGD4</accession>
<evidence type="ECO:0000313" key="4">
    <source>
        <dbReference type="EMBL" id="KAL3823545.1"/>
    </source>
</evidence>
<comment type="caution">
    <text evidence="4">The sequence shown here is derived from an EMBL/GenBank/DDBJ whole genome shotgun (WGS) entry which is preliminary data.</text>
</comment>
<sequence>MTLSTRRRMEDKTEEGGGGGGGGGELLRTLVLALAGITTSDDDVDIRESTRRSPLRMRDSRGRFPLHVAAACPWVDECILRALVKYFPDACHLPVDGPSSSTSQRQRCSLEYYRGKDLAVHILHRRIMMMDRPVALSFDSRHRGGNCRRSRGDYDDSDDERGGGGVGGGRGDSDRSSVADDSIELSQSASSRSSGSNGISYGNIRERLGRGKRWWRRKKRRRNGGRSDGKDDGRVENRNNHIYRGAISALLEPLVSAANDADGDAARLSCAATGSSSDPNTASTRDTRDGGNNDVVDDDDDDDDDEMNNTMVSSLHNSFYSMSARRNCTSSSPTTILLPLHIAAIHGVSHDILEGLCRAFPEGVATPMITLDSQQKRLPIELFEEGLAGCEVRDAPNDFAFSTLMDDYCRRSDLLFSYFPKASSSSTGRAAYCREEARLERFERLIRSEARHPIYPDGLLSDMAGSVWLFLCSNSSGGGGSGGMKSRNASTALPNFSAAIGRILDGLDPNSIQRLHYVRTTSMPEGVLVPPLGSGRTVLEEANERSSNGSLAQMLMENFFHSNVLSYLDSRDALSYSATCRRSWMRGVRLLKENVNGKNLVDTIDRKGSWKISDDNLQSEPSSNWSERGGKVSLPWQKLELPFVPSSTHTVFISCNITYQCWDERSTCRGGGLLVVGEDAVTNGRRKLVASSNPVRATAGSQQSFTSRVRFSFHYSPGHSYTLWYYGSESHILTVSNLFVKQLVYACDCNGHNPLHVLVSEGDNPSNLAYQLAVLVAAGFGSNLLVHYALKVGVIERTLRCLVNAFPTALLNIDDERRTPLHVAFDCPRMPNRCIVQALLTSSGVNAAQLKDSRGKLPIHIAAERGAGEELIRLLVDAYVDGCYRLTDDGDLPLHLLVRSGNATQVTVELLLRPIMSNPTICSYPGSLGINLPLHIASEYRCNYSIFKDLLNSYSEGAKVKRQLVQPTIQGEGKQGKKDARFALQIFEEGRGSEMKSGVGAQSAHGGSDFNLRSDLIFIHNPHVPKSTLPYLTTYFSEEKDRIERLAAVIKREASNCSQKLNDGEIIKLTKMAQLAWCWMCTNDHYTEVIKNIVRTLSVGAVRFLASTENPNSEPIPNTPIKECSTPRCSLILKSRLAFLGRYILEDRESSIIHKSESCVILRAKDIGAMDSFLFIQSLLDTPEPDIDDYSHGCGSVYGITGGTVEFDKFLHFARKIGLNKSEAIADVKKLLLDSSGSEDTPNLIEIGVKKSLFNEFCGLHSIDAKGCRKVVIKFMKSKQSFEMEKQCRDILVDGGKLSHFIPILNHFSFEGSDKGNSNDFVSGIFEVEPPLLDLSALRFGIVMPLANGDLRDILYREGINSSSLRNILYNVGESLQALHEQGITHGNLQLKKVLRYGQQMVLSDFGGAAFLKFIDGLNAIGGSSTKICPSILPPELIAHIKLSNKESFDRFMKYWSHVHVDAKYLRALTPEERESISHFVESCEISSDNQRSRSDLKSWKSSISSLLALITFEDLPPFLSKCNTLEQFCIVWTRMCENFNIWEYALRPHYSDDHCVYMVKSFENRIGSPPRDVSSLPYTLVSPSEKIDVWNFGIFMFELLSGGNPFHSGYRGDLRGHETYSRLYRWKRSDAERSVREHVHDPLAQDLLCKILLPADERLATISAVLKHPFFSPKSQEAERFLEKHEEMQLLRDNTITVRKVHTVLSRMIDDSMEKYCKIAFATDQIVFPCCLIALPYTLSVNESSNRPLILSDPKLISLAVQLGKCFLEINRATARMSFWLRMGAKMRGQDGNDFKSQMQEWLVRAKSEPCATIAREIVHSLDCGTNYEMICYEVLACDSSISKAKSYMRDPIRAARNEIKKHSQDLSVLYQSIIYLYLVDEVTMLPSCALRRGKDDLYPIRLDPNSKQIENVFIPFMNIVVMKALGSKGFTGLATLLGLPPNFGIHESWRSSEPGLMHNMNNSASIEEFVSLQRIVRNCDHVLHGDASSNQSGASASNDSAGNLSQLKRASFSIDDMDLSLGDSSIAGIPMELLELLFREHDPEREFNKMRRVTSAGQIKNRGLWTSLESIRQMQSIVEIAELGGHLSEWQLTLDRAKTTPSEYAQFSSRIRTMEKDTSSQNIAGEAFNPADVYDISPVKRKDEASAHPKAYVHEAWPKNECKRDHLSMQDPLAHPPHLKERVEISSHTLPHQTTPINPEDVTSGKKMRKSKRRFRPWFTAC</sequence>
<dbReference type="PANTHER" id="PTHR44167">
    <property type="entry name" value="OVARIAN-SPECIFIC SERINE/THREONINE-PROTEIN KINASE LOK-RELATED"/>
    <property type="match status" value="1"/>
</dbReference>
<feature type="region of interest" description="Disordered" evidence="2">
    <location>
        <begin position="1"/>
        <end position="24"/>
    </location>
</feature>
<gene>
    <name evidence="4" type="ORF">ACHAXA_002886</name>
</gene>
<dbReference type="InterPro" id="IPR002110">
    <property type="entry name" value="Ankyrin_rpt"/>
</dbReference>
<feature type="domain" description="Protein kinase" evidence="3">
    <location>
        <begin position="1211"/>
        <end position="1672"/>
    </location>
</feature>
<dbReference type="PANTHER" id="PTHR44167:SF24">
    <property type="entry name" value="SERINE_THREONINE-PROTEIN KINASE CHK2"/>
    <property type="match status" value="1"/>
</dbReference>
<feature type="compositionally biased region" description="Basic and acidic residues" evidence="2">
    <location>
        <begin position="225"/>
        <end position="237"/>
    </location>
</feature>
<proteinExistence type="predicted"/>
<feature type="compositionally biased region" description="Low complexity" evidence="2">
    <location>
        <begin position="184"/>
        <end position="203"/>
    </location>
</feature>
<evidence type="ECO:0000313" key="5">
    <source>
        <dbReference type="Proteomes" id="UP001530377"/>
    </source>
</evidence>
<dbReference type="EMBL" id="JALLPB020000034">
    <property type="protein sequence ID" value="KAL3823545.1"/>
    <property type="molecule type" value="Genomic_DNA"/>
</dbReference>
<dbReference type="InterPro" id="IPR011009">
    <property type="entry name" value="Kinase-like_dom_sf"/>
</dbReference>
<feature type="region of interest" description="Disordered" evidence="2">
    <location>
        <begin position="215"/>
        <end position="237"/>
    </location>
</feature>
<keyword evidence="5" id="KW-1185">Reference proteome</keyword>